<evidence type="ECO:0000313" key="2">
    <source>
        <dbReference type="Proteomes" id="UP000006867"/>
    </source>
</evidence>
<name>A0ABM5LXG5_BACA1</name>
<evidence type="ECO:0000313" key="1">
    <source>
        <dbReference type="EMBL" id="ADP32494.1"/>
    </source>
</evidence>
<reference evidence="1 2" key="1">
    <citation type="journal article" date="2011" name="Front. Microbiol.">
        <title>Genomic signatures of strain selection and enhancement in Bacillus atrophaeus var. globigii, a historical biowarfare simulant.</title>
        <authorList>
            <person name="Gibbons H.S."/>
            <person name="Broomall S.M."/>
            <person name="McNew L.A."/>
            <person name="Daligault H."/>
            <person name="Chapman C."/>
            <person name="Bruce D."/>
            <person name="Karavis M."/>
            <person name="Krepps M."/>
            <person name="McGregor P.A."/>
            <person name="Hong C."/>
            <person name="Park K.H."/>
            <person name="Akmal A."/>
            <person name="Feldman A."/>
            <person name="Lin J.S."/>
            <person name="Chang W.E."/>
            <person name="Higgs B.W."/>
            <person name="Demirev P."/>
            <person name="Lindquist J."/>
            <person name="Liem A."/>
            <person name="Fochler E."/>
            <person name="Read T.D."/>
            <person name="Tapia R."/>
            <person name="Johnson S."/>
            <person name="Bishop-Lilly K.A."/>
            <person name="Detter C."/>
            <person name="Han C."/>
            <person name="Sozhamannan S."/>
            <person name="Rosenzweig C.N."/>
            <person name="Skowronski E.W."/>
        </authorList>
    </citation>
    <scope>NUCLEOTIDE SEQUENCE [LARGE SCALE GENOMIC DNA]</scope>
    <source>
        <strain evidence="1 2">1942</strain>
    </source>
</reference>
<dbReference type="EMBL" id="CP002207">
    <property type="protein sequence ID" value="ADP32494.1"/>
    <property type="molecule type" value="Genomic_DNA"/>
</dbReference>
<keyword evidence="2" id="KW-1185">Reference proteome</keyword>
<proteinExistence type="predicted"/>
<protein>
    <submittedName>
        <fullName evidence="1">Uncharacterized protein</fullName>
    </submittedName>
</protein>
<organism evidence="1 2">
    <name type="scientific">Bacillus atrophaeus (strain 1942)</name>
    <dbReference type="NCBI Taxonomy" id="720555"/>
    <lineage>
        <taxon>Bacteria</taxon>
        <taxon>Bacillati</taxon>
        <taxon>Bacillota</taxon>
        <taxon>Bacilli</taxon>
        <taxon>Bacillales</taxon>
        <taxon>Bacillaceae</taxon>
        <taxon>Bacillus</taxon>
    </lineage>
</organism>
<gene>
    <name evidence="1" type="ordered locus">BATR1942_07775</name>
</gene>
<sequence>MKNDSYFEDREIVFGNEGNIVRQEVINKNLKN</sequence>
<dbReference type="Proteomes" id="UP000006867">
    <property type="component" value="Chromosome"/>
</dbReference>
<accession>A0ABM5LXG5</accession>